<accession>A0A7C8I1V8</accession>
<protein>
    <recommendedName>
        <fullName evidence="2">DUF1996 domain-containing protein</fullName>
    </recommendedName>
</protein>
<evidence type="ECO:0000313" key="3">
    <source>
        <dbReference type="EMBL" id="KAF2868654.1"/>
    </source>
</evidence>
<reference evidence="3 4" key="1">
    <citation type="submission" date="2020-01" db="EMBL/GenBank/DDBJ databases">
        <authorList>
            <consortium name="DOE Joint Genome Institute"/>
            <person name="Haridas S."/>
            <person name="Albert R."/>
            <person name="Binder M."/>
            <person name="Bloem J."/>
            <person name="Labutti K."/>
            <person name="Salamov A."/>
            <person name="Andreopoulos B."/>
            <person name="Baker S.E."/>
            <person name="Barry K."/>
            <person name="Bills G."/>
            <person name="Bluhm B.H."/>
            <person name="Cannon C."/>
            <person name="Castanera R."/>
            <person name="Culley D.E."/>
            <person name="Daum C."/>
            <person name="Ezra D."/>
            <person name="Gonzalez J.B."/>
            <person name="Henrissat B."/>
            <person name="Kuo A."/>
            <person name="Liang C."/>
            <person name="Lipzen A."/>
            <person name="Lutzoni F."/>
            <person name="Magnuson J."/>
            <person name="Mondo S."/>
            <person name="Nolan M."/>
            <person name="Ohm R."/>
            <person name="Pangilinan J."/>
            <person name="Park H.-J.H."/>
            <person name="Ramirez L."/>
            <person name="Alfaro M."/>
            <person name="Sun H."/>
            <person name="Tritt A."/>
            <person name="Yoshinaga Y."/>
            <person name="Zwiers L.-H.L."/>
            <person name="Turgeon B.G."/>
            <person name="Goodwin S.B."/>
            <person name="Spatafora J.W."/>
            <person name="Crous P.W."/>
            <person name="Grigoriev I.V."/>
        </authorList>
    </citation>
    <scope>NUCLEOTIDE SEQUENCE [LARGE SCALE GENOMIC DNA]</scope>
    <source>
        <strain evidence="3 4">CBS 611.86</strain>
    </source>
</reference>
<comment type="caution">
    <text evidence="3">The sequence shown here is derived from an EMBL/GenBank/DDBJ whole genome shotgun (WGS) entry which is preliminary data.</text>
</comment>
<dbReference type="Proteomes" id="UP000481861">
    <property type="component" value="Unassembled WGS sequence"/>
</dbReference>
<dbReference type="AlphaFoldDB" id="A0A7C8I1V8"/>
<evidence type="ECO:0000313" key="4">
    <source>
        <dbReference type="Proteomes" id="UP000481861"/>
    </source>
</evidence>
<evidence type="ECO:0000256" key="1">
    <source>
        <dbReference type="SAM" id="SignalP"/>
    </source>
</evidence>
<name>A0A7C8I1V8_9PLEO</name>
<dbReference type="InterPro" id="IPR018535">
    <property type="entry name" value="DUF1996"/>
</dbReference>
<dbReference type="EMBL" id="JAADJZ010000018">
    <property type="protein sequence ID" value="KAF2868654.1"/>
    <property type="molecule type" value="Genomic_DNA"/>
</dbReference>
<feature type="chain" id="PRO_5028847367" description="DUF1996 domain-containing protein" evidence="1">
    <location>
        <begin position="20"/>
        <end position="360"/>
    </location>
</feature>
<dbReference type="Pfam" id="PF09362">
    <property type="entry name" value="DUF1996"/>
    <property type="match status" value="1"/>
</dbReference>
<dbReference type="PANTHER" id="PTHR43662">
    <property type="match status" value="1"/>
</dbReference>
<feature type="domain" description="DUF1996" evidence="2">
    <location>
        <begin position="49"/>
        <end position="300"/>
    </location>
</feature>
<dbReference type="OrthoDB" id="74764at2759"/>
<sequence>MQWTSLALALGLAVQDAAAASSHGLMARQFAQAAMMRFQCSQLVFDRIDPLVQPGVTPATHMHQIVGGDSFNVSMTPVNYDPSTKSSCTTCDFSEDFSNYWTANLYFKAKNGTFKRVKQMVNLGLQGREGVTVYYIPPYDGKTKVTAFPKGFRMLVGDAGLRTKTGQQKQLCHRCFSNMKQDPFGGAPCTGADTFDLPKTQCGGGIRTTITFPTCWNGKDVDSPNHKDHVAYPSSGSFESTGPCPASHPVRLPQLMYEVMWDTTEFNDKSMWPSDGSQPFVYSMGDGTGYGQHGDYVFGWKDGVLQKALDARCSGNTCSGQLKTQTAAVSTKCATRQSVRENVGDQWITELPGGLPVTYK</sequence>
<organism evidence="3 4">
    <name type="scientific">Massariosphaeria phaeospora</name>
    <dbReference type="NCBI Taxonomy" id="100035"/>
    <lineage>
        <taxon>Eukaryota</taxon>
        <taxon>Fungi</taxon>
        <taxon>Dikarya</taxon>
        <taxon>Ascomycota</taxon>
        <taxon>Pezizomycotina</taxon>
        <taxon>Dothideomycetes</taxon>
        <taxon>Pleosporomycetidae</taxon>
        <taxon>Pleosporales</taxon>
        <taxon>Pleosporales incertae sedis</taxon>
        <taxon>Massariosphaeria</taxon>
    </lineage>
</organism>
<evidence type="ECO:0000259" key="2">
    <source>
        <dbReference type="Pfam" id="PF09362"/>
    </source>
</evidence>
<keyword evidence="4" id="KW-1185">Reference proteome</keyword>
<proteinExistence type="predicted"/>
<dbReference type="PANTHER" id="PTHR43662:SF2">
    <property type="entry name" value="DUF1996 DOMAIN-CONTAINING PROTEIN"/>
    <property type="match status" value="1"/>
</dbReference>
<gene>
    <name evidence="3" type="ORF">BDV95DRAFT_118545</name>
</gene>
<feature type="signal peptide" evidence="1">
    <location>
        <begin position="1"/>
        <end position="19"/>
    </location>
</feature>
<keyword evidence="1" id="KW-0732">Signal</keyword>